<dbReference type="EMBL" id="CAJNOK010001567">
    <property type="protein sequence ID" value="CAF0818704.1"/>
    <property type="molecule type" value="Genomic_DNA"/>
</dbReference>
<evidence type="ECO:0000313" key="6">
    <source>
        <dbReference type="EMBL" id="CAF0936662.1"/>
    </source>
</evidence>
<proteinExistence type="predicted"/>
<feature type="domain" description="UMOD/GP2/OIT3-like D8C" evidence="4">
    <location>
        <begin position="170"/>
        <end position="247"/>
    </location>
</feature>
<dbReference type="Proteomes" id="UP000663829">
    <property type="component" value="Unassembled WGS sequence"/>
</dbReference>
<accession>A0A814C8B2</accession>
<keyword evidence="9" id="KW-1185">Reference proteome</keyword>
<gene>
    <name evidence="6" type="ORF">GPM918_LOCUS10479</name>
    <name evidence="5" type="ORF">OVA965_LOCUS5532</name>
    <name evidence="8" type="ORF">SRO942_LOCUS10480</name>
    <name evidence="7" type="ORF">TMI583_LOCUS5527</name>
</gene>
<dbReference type="EMBL" id="CAJOBC010002067">
    <property type="protein sequence ID" value="CAF3713749.1"/>
    <property type="molecule type" value="Genomic_DNA"/>
</dbReference>
<dbReference type="Pfam" id="PF23283">
    <property type="entry name" value="D8C_UMOD"/>
    <property type="match status" value="1"/>
</dbReference>
<organism evidence="6 9">
    <name type="scientific">Didymodactylos carnosus</name>
    <dbReference type="NCBI Taxonomy" id="1234261"/>
    <lineage>
        <taxon>Eukaryota</taxon>
        <taxon>Metazoa</taxon>
        <taxon>Spiralia</taxon>
        <taxon>Gnathifera</taxon>
        <taxon>Rotifera</taxon>
        <taxon>Eurotatoria</taxon>
        <taxon>Bdelloidea</taxon>
        <taxon>Philodinida</taxon>
        <taxon>Philodinidae</taxon>
        <taxon>Didymodactylos</taxon>
    </lineage>
</organism>
<dbReference type="InterPro" id="IPR057774">
    <property type="entry name" value="D8C_UMOD/GP2/OIT3-like"/>
</dbReference>
<evidence type="ECO:0000259" key="4">
    <source>
        <dbReference type="Pfam" id="PF23283"/>
    </source>
</evidence>
<dbReference type="PANTHER" id="PTHR36191:SF4">
    <property type="entry name" value="VWFD DOMAIN-CONTAINING PROTEIN"/>
    <property type="match status" value="1"/>
</dbReference>
<dbReference type="Proteomes" id="UP000681722">
    <property type="component" value="Unassembled WGS sequence"/>
</dbReference>
<evidence type="ECO:0000313" key="5">
    <source>
        <dbReference type="EMBL" id="CAF0818704.1"/>
    </source>
</evidence>
<dbReference type="EMBL" id="CAJOBA010001566">
    <property type="protein sequence ID" value="CAF3602873.1"/>
    <property type="molecule type" value="Genomic_DNA"/>
</dbReference>
<comment type="caution">
    <text evidence="6">The sequence shown here is derived from an EMBL/GenBank/DDBJ whole genome shotgun (WGS) entry which is preliminary data.</text>
</comment>
<dbReference type="OrthoDB" id="5963120at2759"/>
<dbReference type="Proteomes" id="UP000677228">
    <property type="component" value="Unassembled WGS sequence"/>
</dbReference>
<evidence type="ECO:0000256" key="1">
    <source>
        <dbReference type="ARBA" id="ARBA00022729"/>
    </source>
</evidence>
<evidence type="ECO:0000313" key="8">
    <source>
        <dbReference type="EMBL" id="CAF3713749.1"/>
    </source>
</evidence>
<dbReference type="AlphaFoldDB" id="A0A814C8B2"/>
<evidence type="ECO:0000256" key="3">
    <source>
        <dbReference type="SAM" id="MobiDB-lite"/>
    </source>
</evidence>
<keyword evidence="1" id="KW-0732">Signal</keyword>
<dbReference type="PANTHER" id="PTHR36191">
    <property type="entry name" value="ENDO/EXONUCLEASE/PHOSPHATASE DOMAIN-CONTAINING PROTEIN-RELATED"/>
    <property type="match status" value="1"/>
</dbReference>
<sequence>MGTYDYNSSSSIHPSEFEGGSRWEGSLQIPIIFGIAPRAYVPYVAQCNAAHCSTYVACSSNSNCACFAIATGGGICADGSISCAAFTACDGNQTCSNSTTTTSVAASSRITTALERKSTTPTKNSLPAQCFNYTTIRDTTRSVNYTGTAVCDIEVFNSTPIWVRFLGNGGTKIPTSAPNITHCGTDAPGWLNGVYPSINGSTYSAQVCYYYSTNTCFWSNLVQITNCYSFFVFQLIAPPQCNLRYCTIT</sequence>
<dbReference type="Proteomes" id="UP000682733">
    <property type="component" value="Unassembled WGS sequence"/>
</dbReference>
<evidence type="ECO:0000313" key="9">
    <source>
        <dbReference type="Proteomes" id="UP000663829"/>
    </source>
</evidence>
<keyword evidence="2" id="KW-1015">Disulfide bond</keyword>
<dbReference type="EMBL" id="CAJNOQ010002067">
    <property type="protein sequence ID" value="CAF0936662.1"/>
    <property type="molecule type" value="Genomic_DNA"/>
</dbReference>
<reference evidence="6" key="1">
    <citation type="submission" date="2021-02" db="EMBL/GenBank/DDBJ databases">
        <authorList>
            <person name="Nowell W R."/>
        </authorList>
    </citation>
    <scope>NUCLEOTIDE SEQUENCE</scope>
</reference>
<feature type="compositionally biased region" description="Polar residues" evidence="3">
    <location>
        <begin position="1"/>
        <end position="13"/>
    </location>
</feature>
<feature type="region of interest" description="Disordered" evidence="3">
    <location>
        <begin position="1"/>
        <end position="21"/>
    </location>
</feature>
<protein>
    <recommendedName>
        <fullName evidence="4">UMOD/GP2/OIT3-like D8C domain-containing protein</fullName>
    </recommendedName>
</protein>
<evidence type="ECO:0000256" key="2">
    <source>
        <dbReference type="ARBA" id="ARBA00023157"/>
    </source>
</evidence>
<evidence type="ECO:0000313" key="7">
    <source>
        <dbReference type="EMBL" id="CAF3602873.1"/>
    </source>
</evidence>
<name>A0A814C8B2_9BILA</name>